<dbReference type="GO" id="GO:0003677">
    <property type="term" value="F:DNA binding"/>
    <property type="evidence" value="ECO:0007669"/>
    <property type="project" value="InterPro"/>
</dbReference>
<accession>A0A3A3G9X8</accession>
<dbReference type="SMART" id="SM00530">
    <property type="entry name" value="HTH_XRE"/>
    <property type="match status" value="1"/>
</dbReference>
<dbReference type="Pfam" id="PF01381">
    <property type="entry name" value="HTH_3"/>
    <property type="match status" value="1"/>
</dbReference>
<name>A0A3A3G9X8_PANTH</name>
<dbReference type="PROSITE" id="PS50943">
    <property type="entry name" value="HTH_CROC1"/>
    <property type="match status" value="1"/>
</dbReference>
<evidence type="ECO:0000313" key="3">
    <source>
        <dbReference type="Proteomes" id="UP000266177"/>
    </source>
</evidence>
<dbReference type="OrthoDB" id="2508844at2"/>
<dbReference type="InterPro" id="IPR001387">
    <property type="entry name" value="Cro/C1-type_HTH"/>
</dbReference>
<dbReference type="Proteomes" id="UP000266177">
    <property type="component" value="Unassembled WGS sequence"/>
</dbReference>
<dbReference type="CDD" id="cd00093">
    <property type="entry name" value="HTH_XRE"/>
    <property type="match status" value="1"/>
</dbReference>
<feature type="domain" description="HTH cro/C1-type" evidence="1">
    <location>
        <begin position="15"/>
        <end position="70"/>
    </location>
</feature>
<dbReference type="InterPro" id="IPR010982">
    <property type="entry name" value="Lambda_DNA-bd_dom_sf"/>
</dbReference>
<reference evidence="2 3" key="1">
    <citation type="submission" date="2018-09" db="EMBL/GenBank/DDBJ databases">
        <title>Paenibacillus SK2017-BO5.</title>
        <authorList>
            <person name="Piskunova J.V."/>
            <person name="Dubiley S.A."/>
            <person name="Severinov K.V."/>
        </authorList>
    </citation>
    <scope>NUCLEOTIDE SEQUENCE [LARGE SCALE GENOMIC DNA]</scope>
    <source>
        <strain evidence="2 3">BO5</strain>
    </source>
</reference>
<dbReference type="EMBL" id="QYZD01000041">
    <property type="protein sequence ID" value="RJG18982.1"/>
    <property type="molecule type" value="Genomic_DNA"/>
</dbReference>
<gene>
    <name evidence="2" type="ORF">DQX05_26575</name>
</gene>
<dbReference type="RefSeq" id="WP_119796316.1">
    <property type="nucleotide sequence ID" value="NZ_QYZD01000041.1"/>
</dbReference>
<protein>
    <submittedName>
        <fullName evidence="2">XRE family transcriptional regulator</fullName>
    </submittedName>
</protein>
<dbReference type="AlphaFoldDB" id="A0A3A3G9X8"/>
<comment type="caution">
    <text evidence="2">The sequence shown here is derived from an EMBL/GenBank/DDBJ whole genome shotgun (WGS) entry which is preliminary data.</text>
</comment>
<dbReference type="Gene3D" id="1.25.40.10">
    <property type="entry name" value="Tetratricopeptide repeat domain"/>
    <property type="match status" value="1"/>
</dbReference>
<evidence type="ECO:0000259" key="1">
    <source>
        <dbReference type="PROSITE" id="PS50943"/>
    </source>
</evidence>
<dbReference type="InterPro" id="IPR011990">
    <property type="entry name" value="TPR-like_helical_dom_sf"/>
</dbReference>
<dbReference type="Gene3D" id="1.10.260.40">
    <property type="entry name" value="lambda repressor-like DNA-binding domains"/>
    <property type="match status" value="1"/>
</dbReference>
<dbReference type="SUPFAM" id="SSF48452">
    <property type="entry name" value="TPR-like"/>
    <property type="match status" value="1"/>
</dbReference>
<evidence type="ECO:0000313" key="2">
    <source>
        <dbReference type="EMBL" id="RJG18982.1"/>
    </source>
</evidence>
<organism evidence="2 3">
    <name type="scientific">Paenibacillus thiaminolyticus</name>
    <name type="common">Bacillus thiaminolyticus</name>
    <dbReference type="NCBI Taxonomy" id="49283"/>
    <lineage>
        <taxon>Bacteria</taxon>
        <taxon>Bacillati</taxon>
        <taxon>Bacillota</taxon>
        <taxon>Bacilli</taxon>
        <taxon>Bacillales</taxon>
        <taxon>Paenibacillaceae</taxon>
        <taxon>Paenibacillus</taxon>
    </lineage>
</organism>
<proteinExistence type="predicted"/>
<sequence>MRNISTIETSLGELIHFRRLEKSMTLDQLSDKVGIHKGYISKLENGAIKVPGFSKILPISLELGISFQDIVEKYIEINPNPEALMEILTEAISKSSPSSLIEKIANKFLESERATTEDSVERLYSFTIGLTDTAYKLTLLQIIIAFADSHSVRPFWAKSLFQYYLLKRDDFEKLRETYEIGKEALPHARFLSPEEQLTFYYKLGAHAYHLGKYSECIDYCKEVVSLEKSDSALKAYATDFISFCYYFIGQFDMAEKYIQMLSKFKFPFIKEKIDFMTAKLNEKKGNVDLAVQQLEKCLENHSYKVTIMDDLLELYLKQKNLNAIEKLFQWEADFVDVEQNNNPALIAEYANYFAKKSEYFELTQDHKQSFHYLLKSIMMFISVDRYREATKCVGMLIDKICNHANVLNEDSEILDKLKMVAAYLKSHKDKFRKGDVA</sequence>
<dbReference type="SUPFAM" id="SSF47413">
    <property type="entry name" value="lambda repressor-like DNA-binding domains"/>
    <property type="match status" value="1"/>
</dbReference>